<protein>
    <recommendedName>
        <fullName evidence="3">DUF2490 domain-containing protein</fullName>
    </recommendedName>
</protein>
<accession>A0ABR8Z9Q7</accession>
<dbReference type="RefSeq" id="WP_191735662.1">
    <property type="nucleotide sequence ID" value="NZ_JACYFS010000001.1"/>
</dbReference>
<evidence type="ECO:0000313" key="1">
    <source>
        <dbReference type="EMBL" id="MBD8081982.1"/>
    </source>
</evidence>
<evidence type="ECO:0008006" key="3">
    <source>
        <dbReference type="Google" id="ProtNLM"/>
    </source>
</evidence>
<organism evidence="1 2">
    <name type="scientific">Chryseobacterium caseinilyticum</name>
    <dbReference type="NCBI Taxonomy" id="2771428"/>
    <lineage>
        <taxon>Bacteria</taxon>
        <taxon>Pseudomonadati</taxon>
        <taxon>Bacteroidota</taxon>
        <taxon>Flavobacteriia</taxon>
        <taxon>Flavobacteriales</taxon>
        <taxon>Weeksellaceae</taxon>
        <taxon>Chryseobacterium group</taxon>
        <taxon>Chryseobacterium</taxon>
    </lineage>
</organism>
<comment type="caution">
    <text evidence="1">The sequence shown here is derived from an EMBL/GenBank/DDBJ whole genome shotgun (WGS) entry which is preliminary data.</text>
</comment>
<dbReference type="EMBL" id="JACYFS010000001">
    <property type="protein sequence ID" value="MBD8081982.1"/>
    <property type="molecule type" value="Genomic_DNA"/>
</dbReference>
<reference evidence="1 2" key="1">
    <citation type="submission" date="2020-09" db="EMBL/GenBank/DDBJ databases">
        <title>Genome seq and assembly of Chryseobacterium sp.</title>
        <authorList>
            <person name="Chhetri G."/>
        </authorList>
    </citation>
    <scope>NUCLEOTIDE SEQUENCE [LARGE SCALE GENOMIC DNA]</scope>
    <source>
        <strain evidence="1 2">GCR10</strain>
    </source>
</reference>
<proteinExistence type="predicted"/>
<name>A0ABR8Z9Q7_9FLAO</name>
<gene>
    <name evidence="1" type="ORF">IC610_06030</name>
</gene>
<sequence>MKNKKSSLIIYPKLEWHKSTDSTDLKNKLDGGFNFEFIPFGLKAPDLPAGLPNEGLKLSPWIQGTTTFRKNFISNAFETKLSAQLSLVSNYKYYPGSNIRDKKGNFRMRYYPYVGIEYYNIPDFIIKGNSETFSTYFLRLFGEVWITPQTLQITIDGTYRHIFSGKTSIRKDLPILATSLYFYPGRQENFAIGYEYLHGYSSDNTFNIVQISSLKLGFKF</sequence>
<evidence type="ECO:0000313" key="2">
    <source>
        <dbReference type="Proteomes" id="UP000637299"/>
    </source>
</evidence>
<dbReference type="Proteomes" id="UP000637299">
    <property type="component" value="Unassembled WGS sequence"/>
</dbReference>
<keyword evidence="2" id="KW-1185">Reference proteome</keyword>